<dbReference type="VEuPathDB" id="VectorBase:ISCP_010196"/>
<dbReference type="InParanoid" id="B7PPF7"/>
<sequence>MLLLLANCASIGALAGPDSTELRRDSCNWSGSGLNQSRDSVLPVYLGCEAGTVRWSYPRGALRVVLKGPEPEFEACLRLSRRSGALAYVEAADGLQPAPTSSRSPRCYTSRKGIVAVYVESRSAPIRRRVMTLTYTVGRARLRGLAGPSWGEAVVKETIPDAERHWNHFRLFVSQNHRNYLPDLVSKPRRCGHFKTGSEPLLVMARWHLGHALVTCAPRLSQWQLLNSRSSLPRCSKRIDDARFAPLELSSV</sequence>
<evidence type="ECO:0000256" key="6">
    <source>
        <dbReference type="SAM" id="SignalP"/>
    </source>
</evidence>
<dbReference type="OrthoDB" id="6092325at2759"/>
<keyword evidence="4 6" id="KW-0732">Signal</keyword>
<dbReference type="PaxDb" id="6945-B7PPF7"/>
<dbReference type="InterPro" id="IPR051998">
    <property type="entry name" value="Meteorin-like"/>
</dbReference>
<comment type="subcellular location">
    <subcellularLocation>
        <location evidence="1">Secreted</location>
    </subcellularLocation>
</comment>
<keyword evidence="3" id="KW-0964">Secreted</keyword>
<evidence type="ECO:0000313" key="7">
    <source>
        <dbReference type="EMBL" id="EEC08479.1"/>
    </source>
</evidence>
<evidence type="ECO:0000313" key="8">
    <source>
        <dbReference type="EnsemblMetazoa" id="ISCW006049-PA"/>
    </source>
</evidence>
<dbReference type="EMBL" id="DS757871">
    <property type="protein sequence ID" value="EEC08479.1"/>
    <property type="molecule type" value="Genomic_DNA"/>
</dbReference>
<name>B7PPF7_IXOSC</name>
<feature type="signal peptide" evidence="6">
    <location>
        <begin position="1"/>
        <end position="15"/>
    </location>
</feature>
<organism>
    <name type="scientific">Ixodes scapularis</name>
    <name type="common">Black-legged tick</name>
    <name type="synonym">Deer tick</name>
    <dbReference type="NCBI Taxonomy" id="6945"/>
    <lineage>
        <taxon>Eukaryota</taxon>
        <taxon>Metazoa</taxon>
        <taxon>Ecdysozoa</taxon>
        <taxon>Arthropoda</taxon>
        <taxon>Chelicerata</taxon>
        <taxon>Arachnida</taxon>
        <taxon>Acari</taxon>
        <taxon>Parasitiformes</taxon>
        <taxon>Ixodida</taxon>
        <taxon>Ixodoidea</taxon>
        <taxon>Ixodidae</taxon>
        <taxon>Ixodinae</taxon>
        <taxon>Ixodes</taxon>
    </lineage>
</organism>
<evidence type="ECO:0000256" key="2">
    <source>
        <dbReference type="ARBA" id="ARBA00005669"/>
    </source>
</evidence>
<protein>
    <submittedName>
        <fullName evidence="7 8">Uncharacterized protein</fullName>
    </submittedName>
</protein>
<dbReference type="EnsemblMetazoa" id="ISCW006049-RA">
    <property type="protein sequence ID" value="ISCW006049-PA"/>
    <property type="gene ID" value="ISCW006049"/>
</dbReference>
<reference evidence="8" key="2">
    <citation type="submission" date="2020-05" db="UniProtKB">
        <authorList>
            <consortium name="EnsemblMetazoa"/>
        </authorList>
    </citation>
    <scope>IDENTIFICATION</scope>
    <source>
        <strain evidence="8">wikel</strain>
    </source>
</reference>
<dbReference type="PANTHER" id="PTHR28593">
    <property type="entry name" value="METEORIN-LIKE PROTEIN"/>
    <property type="match status" value="1"/>
</dbReference>
<evidence type="ECO:0000256" key="5">
    <source>
        <dbReference type="ARBA" id="ARBA00023157"/>
    </source>
</evidence>
<dbReference type="PANTHER" id="PTHR28593:SF3">
    <property type="entry name" value="METEORIN-LIKE PROTEIN"/>
    <property type="match status" value="1"/>
</dbReference>
<dbReference type="EMBL" id="ABJB010737343">
    <property type="status" value="NOT_ANNOTATED_CDS"/>
    <property type="molecule type" value="Genomic_DNA"/>
</dbReference>
<reference evidence="7 9" key="1">
    <citation type="submission" date="2008-03" db="EMBL/GenBank/DDBJ databases">
        <title>Annotation of Ixodes scapularis.</title>
        <authorList>
            <consortium name="Ixodes scapularis Genome Project Consortium"/>
            <person name="Caler E."/>
            <person name="Hannick L.I."/>
            <person name="Bidwell S."/>
            <person name="Joardar V."/>
            <person name="Thiagarajan M."/>
            <person name="Amedeo P."/>
            <person name="Galinsky K.J."/>
            <person name="Schobel S."/>
            <person name="Inman J."/>
            <person name="Hostetler J."/>
            <person name="Miller J."/>
            <person name="Hammond M."/>
            <person name="Megy K."/>
            <person name="Lawson D."/>
            <person name="Kodira C."/>
            <person name="Sutton G."/>
            <person name="Meyer J."/>
            <person name="Hill C.A."/>
            <person name="Birren B."/>
            <person name="Nene V."/>
            <person name="Collins F."/>
            <person name="Alarcon-Chaidez F."/>
            <person name="Wikel S."/>
            <person name="Strausberg R."/>
        </authorList>
    </citation>
    <scope>NUCLEOTIDE SEQUENCE [LARGE SCALE GENOMIC DNA]</scope>
    <source>
        <strain evidence="9">Wikel</strain>
        <strain evidence="7">Wikel colony</strain>
    </source>
</reference>
<dbReference type="HOGENOM" id="CLU_069970_0_0_1"/>
<dbReference type="Proteomes" id="UP000001555">
    <property type="component" value="Unassembled WGS sequence"/>
</dbReference>
<dbReference type="GO" id="GO:0005615">
    <property type="term" value="C:extracellular space"/>
    <property type="evidence" value="ECO:0000318"/>
    <property type="project" value="GO_Central"/>
</dbReference>
<dbReference type="VEuPathDB" id="VectorBase:ISCI006049"/>
<evidence type="ECO:0000256" key="3">
    <source>
        <dbReference type="ARBA" id="ARBA00022525"/>
    </source>
</evidence>
<evidence type="ECO:0000256" key="1">
    <source>
        <dbReference type="ARBA" id="ARBA00004613"/>
    </source>
</evidence>
<feature type="chain" id="PRO_5011935612" evidence="6">
    <location>
        <begin position="16"/>
        <end position="252"/>
    </location>
</feature>
<dbReference type="EMBL" id="ABJB010148621">
    <property type="status" value="NOT_ANNOTATED_CDS"/>
    <property type="molecule type" value="Genomic_DNA"/>
</dbReference>
<dbReference type="EMBL" id="ABJB010740499">
    <property type="status" value="NOT_ANNOTATED_CDS"/>
    <property type="molecule type" value="Genomic_DNA"/>
</dbReference>
<dbReference type="VEuPathDB" id="VectorBase:ISCW006049"/>
<evidence type="ECO:0000313" key="9">
    <source>
        <dbReference type="Proteomes" id="UP000001555"/>
    </source>
</evidence>
<evidence type="ECO:0000256" key="4">
    <source>
        <dbReference type="ARBA" id="ARBA00022729"/>
    </source>
</evidence>
<dbReference type="STRING" id="6945.B7PPF7"/>
<keyword evidence="5" id="KW-1015">Disulfide bond</keyword>
<keyword evidence="9" id="KW-1185">Reference proteome</keyword>
<comment type="similarity">
    <text evidence="2">Belongs to the meteorin family.</text>
</comment>
<gene>
    <name evidence="7" type="ORF">IscW_ISCW006049</name>
</gene>
<accession>B7PPF7</accession>
<proteinExistence type="inferred from homology"/>
<dbReference type="GO" id="GO:0005179">
    <property type="term" value="F:hormone activity"/>
    <property type="evidence" value="ECO:0000318"/>
    <property type="project" value="GO_Central"/>
</dbReference>
<dbReference type="AlphaFoldDB" id="B7PPF7"/>